<dbReference type="GO" id="GO:0003677">
    <property type="term" value="F:DNA binding"/>
    <property type="evidence" value="ECO:0007669"/>
    <property type="project" value="UniProtKB-UniRule"/>
</dbReference>
<evidence type="ECO:0000256" key="15">
    <source>
        <dbReference type="NCBIfam" id="TIGR00593"/>
    </source>
</evidence>
<evidence type="ECO:0000256" key="12">
    <source>
        <dbReference type="ARBA" id="ARBA00023125"/>
    </source>
</evidence>
<dbReference type="CDD" id="cd09898">
    <property type="entry name" value="H3TH_53EXO"/>
    <property type="match status" value="1"/>
</dbReference>
<dbReference type="InterPro" id="IPR018320">
    <property type="entry name" value="DNA_polymerase_1"/>
</dbReference>
<dbReference type="SMART" id="SM00279">
    <property type="entry name" value="HhH2"/>
    <property type="match status" value="1"/>
</dbReference>
<dbReference type="PANTHER" id="PTHR10133:SF27">
    <property type="entry name" value="DNA POLYMERASE NU"/>
    <property type="match status" value="1"/>
</dbReference>
<dbReference type="Pfam" id="PF00476">
    <property type="entry name" value="DNA_pol_A"/>
    <property type="match status" value="1"/>
</dbReference>
<dbReference type="InterPro" id="IPR012337">
    <property type="entry name" value="RNaseH-like_sf"/>
</dbReference>
<dbReference type="InterPro" id="IPR002298">
    <property type="entry name" value="DNA_polymerase_A"/>
</dbReference>
<evidence type="ECO:0000256" key="7">
    <source>
        <dbReference type="ARBA" id="ARBA00022722"/>
    </source>
</evidence>
<dbReference type="InterPro" id="IPR002421">
    <property type="entry name" value="5-3_exonuclease"/>
</dbReference>
<evidence type="ECO:0000256" key="3">
    <source>
        <dbReference type="ARBA" id="ARBA00020311"/>
    </source>
</evidence>
<evidence type="ECO:0000259" key="18">
    <source>
        <dbReference type="SMART" id="SM00475"/>
    </source>
</evidence>
<dbReference type="FunFam" id="1.10.150.20:FF:000002">
    <property type="entry name" value="DNA polymerase I"/>
    <property type="match status" value="1"/>
</dbReference>
<keyword evidence="5 16" id="KW-0548">Nucleotidyltransferase</keyword>
<dbReference type="Proteomes" id="UP000001661">
    <property type="component" value="Chromosome"/>
</dbReference>
<dbReference type="STRING" id="574087.Acear_0340"/>
<dbReference type="Gene3D" id="1.20.1060.10">
    <property type="entry name" value="Taq DNA Polymerase, Chain T, domain 4"/>
    <property type="match status" value="1"/>
</dbReference>
<dbReference type="Gene3D" id="3.30.70.370">
    <property type="match status" value="1"/>
</dbReference>
<organism evidence="20 21">
    <name type="scientific">Acetohalobium arabaticum (strain ATCC 49924 / DSM 5501 / Z-7288)</name>
    <dbReference type="NCBI Taxonomy" id="574087"/>
    <lineage>
        <taxon>Bacteria</taxon>
        <taxon>Bacillati</taxon>
        <taxon>Bacillota</taxon>
        <taxon>Clostridia</taxon>
        <taxon>Halanaerobiales</taxon>
        <taxon>Halobacteroidaceae</taxon>
        <taxon>Acetohalobium</taxon>
    </lineage>
</organism>
<dbReference type="GO" id="GO:0006302">
    <property type="term" value="P:double-strand break repair"/>
    <property type="evidence" value="ECO:0007669"/>
    <property type="project" value="TreeGrafter"/>
</dbReference>
<evidence type="ECO:0000256" key="6">
    <source>
        <dbReference type="ARBA" id="ARBA00022705"/>
    </source>
</evidence>
<evidence type="ECO:0000256" key="2">
    <source>
        <dbReference type="ARBA" id="ARBA00012417"/>
    </source>
</evidence>
<dbReference type="CDD" id="cd09859">
    <property type="entry name" value="PIN_53EXO"/>
    <property type="match status" value="1"/>
</dbReference>
<gene>
    <name evidence="16" type="primary">polA</name>
    <name evidence="20" type="ordered locus">Acear_0340</name>
</gene>
<dbReference type="InterPro" id="IPR020045">
    <property type="entry name" value="DNA_polI_H3TH"/>
</dbReference>
<dbReference type="CDD" id="cd08637">
    <property type="entry name" value="DNA_pol_A_pol_I_C"/>
    <property type="match status" value="1"/>
</dbReference>
<keyword evidence="10 16" id="KW-0269">Exonuclease</keyword>
<dbReference type="SUPFAM" id="SSF56672">
    <property type="entry name" value="DNA/RNA polymerases"/>
    <property type="match status" value="1"/>
</dbReference>
<feature type="coiled-coil region" evidence="17">
    <location>
        <begin position="491"/>
        <end position="518"/>
    </location>
</feature>
<keyword evidence="13 16" id="KW-0234">DNA repair</keyword>
<accession>D9QU94</accession>
<dbReference type="AlphaFoldDB" id="D9QU94"/>
<dbReference type="FunFam" id="1.10.150.20:FF:000003">
    <property type="entry name" value="DNA polymerase I"/>
    <property type="match status" value="1"/>
</dbReference>
<keyword evidence="7" id="KW-0540">Nuclease</keyword>
<dbReference type="KEGG" id="aar:Acear_0340"/>
<dbReference type="PROSITE" id="PS00447">
    <property type="entry name" value="DNA_POLYMERASE_A"/>
    <property type="match status" value="1"/>
</dbReference>
<dbReference type="SUPFAM" id="SSF88723">
    <property type="entry name" value="PIN domain-like"/>
    <property type="match status" value="1"/>
</dbReference>
<evidence type="ECO:0000256" key="1">
    <source>
        <dbReference type="ARBA" id="ARBA00007705"/>
    </source>
</evidence>
<feature type="domain" description="5'-3' exonuclease" evidence="18">
    <location>
        <begin position="4"/>
        <end position="265"/>
    </location>
</feature>
<evidence type="ECO:0000256" key="14">
    <source>
        <dbReference type="ARBA" id="ARBA00049244"/>
    </source>
</evidence>
<dbReference type="GO" id="GO:0008409">
    <property type="term" value="F:5'-3' exonuclease activity"/>
    <property type="evidence" value="ECO:0007669"/>
    <property type="project" value="UniProtKB-UniRule"/>
</dbReference>
<dbReference type="Pfam" id="PF02739">
    <property type="entry name" value="5_3_exonuc_N"/>
    <property type="match status" value="1"/>
</dbReference>
<dbReference type="Gene3D" id="3.30.420.10">
    <property type="entry name" value="Ribonuclease H-like superfamily/Ribonuclease H"/>
    <property type="match status" value="1"/>
</dbReference>
<dbReference type="InterPro" id="IPR019760">
    <property type="entry name" value="DNA-dir_DNA_pol_A_CS"/>
</dbReference>
<keyword evidence="12 16" id="KW-0238">DNA-binding</keyword>
<keyword evidence="9 16" id="KW-0378">Hydrolase</keyword>
<keyword evidence="21" id="KW-1185">Reference proteome</keyword>
<dbReference type="NCBIfam" id="TIGR00593">
    <property type="entry name" value="pola"/>
    <property type="match status" value="1"/>
</dbReference>
<dbReference type="SMART" id="SM00475">
    <property type="entry name" value="53EXOc"/>
    <property type="match status" value="1"/>
</dbReference>
<evidence type="ECO:0000256" key="16">
    <source>
        <dbReference type="RuleBase" id="RU004460"/>
    </source>
</evidence>
<evidence type="ECO:0000256" key="17">
    <source>
        <dbReference type="SAM" id="Coils"/>
    </source>
</evidence>
<keyword evidence="4 16" id="KW-0808">Transferase</keyword>
<dbReference type="NCBIfam" id="NF004397">
    <property type="entry name" value="PRK05755.1"/>
    <property type="match status" value="1"/>
</dbReference>
<dbReference type="HOGENOM" id="CLU_004675_0_0_9"/>
<dbReference type="PRINTS" id="PR00868">
    <property type="entry name" value="DNAPOLI"/>
</dbReference>
<dbReference type="OrthoDB" id="9806424at2"/>
<dbReference type="Pfam" id="PF01367">
    <property type="entry name" value="5_3_exonuc"/>
    <property type="match status" value="1"/>
</dbReference>
<reference evidence="20 21" key="1">
    <citation type="journal article" date="2010" name="Stand. Genomic Sci.">
        <title>Complete genome sequence of Acetohalobium arabaticum type strain (Z-7288).</title>
        <authorList>
            <person name="Sikorski J."/>
            <person name="Lapidus A."/>
            <person name="Chertkov O."/>
            <person name="Lucas S."/>
            <person name="Copeland A."/>
            <person name="Glavina Del Rio T."/>
            <person name="Nolan M."/>
            <person name="Tice H."/>
            <person name="Cheng J.F."/>
            <person name="Han C."/>
            <person name="Brambilla E."/>
            <person name="Pitluck S."/>
            <person name="Liolios K."/>
            <person name="Ivanova N."/>
            <person name="Mavromatis K."/>
            <person name="Mikhailova N."/>
            <person name="Pati A."/>
            <person name="Bruce D."/>
            <person name="Detter C."/>
            <person name="Tapia R."/>
            <person name="Goodwin L."/>
            <person name="Chen A."/>
            <person name="Palaniappan K."/>
            <person name="Land M."/>
            <person name="Hauser L."/>
            <person name="Chang Y.J."/>
            <person name="Jeffries C.D."/>
            <person name="Rohde M."/>
            <person name="Goker M."/>
            <person name="Spring S."/>
            <person name="Woyke T."/>
            <person name="Bristow J."/>
            <person name="Eisen J.A."/>
            <person name="Markowitz V."/>
            <person name="Hugenholtz P."/>
            <person name="Kyrpides N.C."/>
            <person name="Klenk H.P."/>
        </authorList>
    </citation>
    <scope>NUCLEOTIDE SEQUENCE [LARGE SCALE GENOMIC DNA]</scope>
    <source>
        <strain evidence="21">ATCC 49924 / DSM 5501 / Z-7288</strain>
    </source>
</reference>
<dbReference type="eggNOG" id="COG0749">
    <property type="taxonomic scope" value="Bacteria"/>
</dbReference>
<evidence type="ECO:0000256" key="13">
    <source>
        <dbReference type="ARBA" id="ARBA00023204"/>
    </source>
</evidence>
<evidence type="ECO:0000313" key="20">
    <source>
        <dbReference type="EMBL" id="ADL11887.1"/>
    </source>
</evidence>
<proteinExistence type="inferred from homology"/>
<dbReference type="SMART" id="SM00482">
    <property type="entry name" value="POLAc"/>
    <property type="match status" value="1"/>
</dbReference>
<evidence type="ECO:0000256" key="5">
    <source>
        <dbReference type="ARBA" id="ARBA00022695"/>
    </source>
</evidence>
<dbReference type="InterPro" id="IPR043502">
    <property type="entry name" value="DNA/RNA_pol_sf"/>
</dbReference>
<evidence type="ECO:0000256" key="10">
    <source>
        <dbReference type="ARBA" id="ARBA00022839"/>
    </source>
</evidence>
<dbReference type="RefSeq" id="WP_013277333.1">
    <property type="nucleotide sequence ID" value="NC_014378.1"/>
</dbReference>
<dbReference type="InterPro" id="IPR008918">
    <property type="entry name" value="HhH2"/>
</dbReference>
<comment type="subunit">
    <text evidence="16">Single-chain monomer with multiple functions.</text>
</comment>
<keyword evidence="8 16" id="KW-0227">DNA damage</keyword>
<dbReference type="SUPFAM" id="SSF47807">
    <property type="entry name" value="5' to 3' exonuclease, C-terminal subdomain"/>
    <property type="match status" value="1"/>
</dbReference>
<evidence type="ECO:0000256" key="9">
    <source>
        <dbReference type="ARBA" id="ARBA00022801"/>
    </source>
</evidence>
<comment type="function">
    <text evidence="16">In addition to polymerase activity, this DNA polymerase exhibits 5'-3' exonuclease activity.</text>
</comment>
<dbReference type="EC" id="2.7.7.7" evidence="2 15"/>
<dbReference type="GO" id="GO:0006261">
    <property type="term" value="P:DNA-templated DNA replication"/>
    <property type="evidence" value="ECO:0007669"/>
    <property type="project" value="UniProtKB-UniRule"/>
</dbReference>
<dbReference type="InterPro" id="IPR036397">
    <property type="entry name" value="RNaseH_sf"/>
</dbReference>
<sequence>MEDKKELFLLDGSSLLHRAFYALPESLQTSDGEYTNGVFGFTKMLLRLIEEEDPDSLAVAFDLAGPTFRHEEYEEYKANRKETPDKLKPQFGLMKEVLEAFRIPVVELEGYEADDIIGTLARQAEEEGYQVTIVTGDRDALQLVTEQTKIRYTKRGITNIVDYDLEKVEEEYELEPRKLIDKKGLMGDKSDNIPGVDGIGKKTSTKLLHQFGSLEEVLDNIDQVSGKKRKQTLKEQADRARMSKKLATIKLDVPIECDLDEFKLEEPDQEKLINILSRLEFNSLLKEFGGHETLNLTGGFEVITDLTEIDRVLSMLDEVESFGFKFNFASTKLYQQKVEGLTVASDEEACYIDTSDLDLAELIDKLQPYFEDYELNKLSLNTKENLIYLKEQGVEVKGISFDPLLADYLLRPSAKEQDLESILTDQLQMELEKTESEAETEVQQVRILFKLQDKLTDKLADKGLMELFIDVELPLIPILAQMELNGIAVDQDMIQELSNKLEEKLDSLRSRAYELAGEEFNLNSPKQLGEILFEKLGLPVIKRTKTGYSTSASVLEKLEDKHEIVPLILEYRKYQKLKSTYVDPLPDLINPKTERIHTSFNQLVTATGRLSSTEPNLQNIPIRTEEGRRIRKVFVAEERKELLAVDYSQIELRVLAHISQDENLIAAYREGQDIHTKTAAEVFGLEASEVSYQQRRRAKAINFGIAYGISPWGLAKDINVSKQEAEDYINQYLNRYPKVKEYMDHQIKQAKEEGYVTTILNRRRYLPEINSSNYHRRSFGERMAINTPIQGSAADIMKLAMLESARVLDERELDTKILLQVHDELIFEVPPEELEEVQQVIKAEMEDVIELDVPLKVDLKVGSNWRDMNEVK</sequence>
<evidence type="ECO:0000259" key="19">
    <source>
        <dbReference type="SMART" id="SM00482"/>
    </source>
</evidence>
<dbReference type="Gene3D" id="1.10.150.20">
    <property type="entry name" value="5' to 3' exonuclease, C-terminal subdomain"/>
    <property type="match status" value="2"/>
</dbReference>
<dbReference type="CDD" id="cd06140">
    <property type="entry name" value="DNA_polA_I_Bacillus_like_exo"/>
    <property type="match status" value="1"/>
</dbReference>
<comment type="similarity">
    <text evidence="1 16">Belongs to the DNA polymerase type-A family.</text>
</comment>
<dbReference type="EMBL" id="CP002105">
    <property type="protein sequence ID" value="ADL11887.1"/>
    <property type="molecule type" value="Genomic_DNA"/>
</dbReference>
<dbReference type="InterPro" id="IPR001098">
    <property type="entry name" value="DNA-dir_DNA_pol_A_palm_dom"/>
</dbReference>
<dbReference type="Pfam" id="PF22619">
    <property type="entry name" value="DNA_polI_exo1"/>
    <property type="match status" value="1"/>
</dbReference>
<keyword evidence="17" id="KW-0175">Coiled coil</keyword>
<dbReference type="GO" id="GO:0003887">
    <property type="term" value="F:DNA-directed DNA polymerase activity"/>
    <property type="evidence" value="ECO:0007669"/>
    <property type="project" value="UniProtKB-UniRule"/>
</dbReference>
<dbReference type="InterPro" id="IPR020046">
    <property type="entry name" value="5-3_exonucl_a-hlix_arch_N"/>
</dbReference>
<dbReference type="FunFam" id="1.20.1060.10:FF:000001">
    <property type="entry name" value="DNA polymerase I"/>
    <property type="match status" value="1"/>
</dbReference>
<evidence type="ECO:0000256" key="11">
    <source>
        <dbReference type="ARBA" id="ARBA00022932"/>
    </source>
</evidence>
<dbReference type="PANTHER" id="PTHR10133">
    <property type="entry name" value="DNA POLYMERASE I"/>
    <property type="match status" value="1"/>
</dbReference>
<dbReference type="FunFam" id="3.40.50.1010:FF:000001">
    <property type="entry name" value="DNA polymerase I"/>
    <property type="match status" value="1"/>
</dbReference>
<evidence type="ECO:0000256" key="8">
    <source>
        <dbReference type="ARBA" id="ARBA00022763"/>
    </source>
</evidence>
<keyword evidence="6 16" id="KW-0235">DNA replication</keyword>
<dbReference type="InterPro" id="IPR036279">
    <property type="entry name" value="5-3_exonuclease_C_sf"/>
</dbReference>
<dbReference type="SUPFAM" id="SSF53098">
    <property type="entry name" value="Ribonuclease H-like"/>
    <property type="match status" value="1"/>
</dbReference>
<evidence type="ECO:0000256" key="4">
    <source>
        <dbReference type="ARBA" id="ARBA00022679"/>
    </source>
</evidence>
<dbReference type="Gene3D" id="3.40.50.1010">
    <property type="entry name" value="5'-nuclease"/>
    <property type="match status" value="1"/>
</dbReference>
<evidence type="ECO:0000313" key="21">
    <source>
        <dbReference type="Proteomes" id="UP000001661"/>
    </source>
</evidence>
<dbReference type="InterPro" id="IPR029060">
    <property type="entry name" value="PIN-like_dom_sf"/>
</dbReference>
<comment type="catalytic activity">
    <reaction evidence="14 16">
        <text>DNA(n) + a 2'-deoxyribonucleoside 5'-triphosphate = DNA(n+1) + diphosphate</text>
        <dbReference type="Rhea" id="RHEA:22508"/>
        <dbReference type="Rhea" id="RHEA-COMP:17339"/>
        <dbReference type="Rhea" id="RHEA-COMP:17340"/>
        <dbReference type="ChEBI" id="CHEBI:33019"/>
        <dbReference type="ChEBI" id="CHEBI:61560"/>
        <dbReference type="ChEBI" id="CHEBI:173112"/>
        <dbReference type="EC" id="2.7.7.7"/>
    </reaction>
</comment>
<name>D9QU94_ACEAZ</name>
<dbReference type="InterPro" id="IPR054690">
    <property type="entry name" value="DNA_polI_exonuclease"/>
</dbReference>
<protein>
    <recommendedName>
        <fullName evidence="3 15">DNA polymerase I</fullName>
        <ecNumber evidence="2 15">2.7.7.7</ecNumber>
    </recommendedName>
</protein>
<feature type="domain" description="DNA-directed DNA polymerase family A palm" evidence="19">
    <location>
        <begin position="627"/>
        <end position="833"/>
    </location>
</feature>
<keyword evidence="11 16" id="KW-0239">DNA-directed DNA polymerase</keyword>
<dbReference type="eggNOG" id="COG0258">
    <property type="taxonomic scope" value="Bacteria"/>
</dbReference>